<dbReference type="CDD" id="cd02201">
    <property type="entry name" value="FtsZ_type1"/>
    <property type="match status" value="1"/>
</dbReference>
<dbReference type="SMART" id="SM00865">
    <property type="entry name" value="Tubulin_C"/>
    <property type="match status" value="1"/>
</dbReference>
<dbReference type="SUPFAM" id="SSF52490">
    <property type="entry name" value="Tubulin nucleotide-binding domain-like"/>
    <property type="match status" value="1"/>
</dbReference>
<proteinExistence type="inferred from homology"/>
<keyword evidence="4 5" id="KW-0717">Septation</keyword>
<sequence>MNVKFTLETEDERTTNIKVVGVGGAGGNAVNRMVEDGVEGVEFIAVNTDKQVLNISKADLTIQIGIKSSQGHGAGGNPEMGMKAAEENREEIAAALQGTDLLFITAGMGGGTGTGAAPVVAQIAREMNILTIAVVTKPFGYEGRRRMNYALQGIEMLKEQVDSLVVIPNDRIREVIDLKKASMKQAFEEADNVLKQGISSISNLISTSGYVNLDFEDLCSVIRNAGLAHMGMGAASGEDMAEKAAAMAISSPLLDTSIEGAKAVIVNITASPDMLFSDADHVSQMIQQAVDEEAIIFWGIVYDESLENEMRVTVIATGFDRENGAVSVSEAAAKPAPNSTGSSVSAKAAKTEESAAAVKTSPFETPVRKETTKEPAPAANSSNVDDLDFDSLLSIFNK</sequence>
<comment type="function">
    <text evidence="5 7">Essential cell division protein that forms a contractile ring structure (Z ring) at the future cell division site. The regulation of the ring assembly controls the timing and the location of cell division. One of the functions of the FtsZ ring is to recruit other cell division proteins to the septum to produce a new cell wall between the dividing cells. Binds GTP and shows GTPase activity.</text>
</comment>
<evidence type="ECO:0000313" key="12">
    <source>
        <dbReference type="Proteomes" id="UP000824160"/>
    </source>
</evidence>
<dbReference type="Proteomes" id="UP000824160">
    <property type="component" value="Unassembled WGS sequence"/>
</dbReference>
<dbReference type="AlphaFoldDB" id="A0A9D1H5M9"/>
<dbReference type="Gene3D" id="3.40.50.1440">
    <property type="entry name" value="Tubulin/FtsZ, GTPase domain"/>
    <property type="match status" value="1"/>
</dbReference>
<accession>A0A9D1H5M9</accession>
<evidence type="ECO:0000256" key="8">
    <source>
        <dbReference type="SAM" id="MobiDB-lite"/>
    </source>
</evidence>
<evidence type="ECO:0000259" key="10">
    <source>
        <dbReference type="SMART" id="SM00865"/>
    </source>
</evidence>
<keyword evidence="5" id="KW-0963">Cytoplasm</keyword>
<evidence type="ECO:0000256" key="4">
    <source>
        <dbReference type="ARBA" id="ARBA00023210"/>
    </source>
</evidence>
<dbReference type="InterPro" id="IPR008280">
    <property type="entry name" value="Tub_FtsZ_C"/>
</dbReference>
<dbReference type="InterPro" id="IPR036525">
    <property type="entry name" value="Tubulin/FtsZ_GTPase_sf"/>
</dbReference>
<feature type="compositionally biased region" description="Low complexity" evidence="8">
    <location>
        <begin position="342"/>
        <end position="360"/>
    </location>
</feature>
<feature type="binding site" evidence="5">
    <location>
        <position position="191"/>
    </location>
    <ligand>
        <name>GTP</name>
        <dbReference type="ChEBI" id="CHEBI:37565"/>
    </ligand>
</feature>
<dbReference type="InterPro" id="IPR000158">
    <property type="entry name" value="Cell_div_FtsZ"/>
</dbReference>
<dbReference type="PANTHER" id="PTHR30314:SF3">
    <property type="entry name" value="MITOCHONDRIAL DIVISION PROTEIN FSZA"/>
    <property type="match status" value="1"/>
</dbReference>
<dbReference type="GO" id="GO:0051258">
    <property type="term" value="P:protein polymerization"/>
    <property type="evidence" value="ECO:0007669"/>
    <property type="project" value="UniProtKB-UniRule"/>
</dbReference>
<keyword evidence="3 5" id="KW-0342">GTP-binding</keyword>
<feature type="binding site" evidence="5">
    <location>
        <position position="146"/>
    </location>
    <ligand>
        <name>GTP</name>
        <dbReference type="ChEBI" id="CHEBI:37565"/>
    </ligand>
</feature>
<feature type="domain" description="Tubulin/FtsZ 2-layer sandwich" evidence="10">
    <location>
        <begin position="211"/>
        <end position="328"/>
    </location>
</feature>
<dbReference type="FunFam" id="3.40.50.1440:FF:000001">
    <property type="entry name" value="Cell division protein FtsZ"/>
    <property type="match status" value="1"/>
</dbReference>
<dbReference type="GO" id="GO:0000917">
    <property type="term" value="P:division septum assembly"/>
    <property type="evidence" value="ECO:0007669"/>
    <property type="project" value="UniProtKB-KW"/>
</dbReference>
<feature type="domain" description="Tubulin/FtsZ GTPase" evidence="9">
    <location>
        <begin position="16"/>
        <end position="209"/>
    </location>
</feature>
<keyword evidence="2 5" id="KW-0547">Nucleotide-binding</keyword>
<feature type="region of interest" description="Disordered" evidence="8">
    <location>
        <begin position="330"/>
        <end position="385"/>
    </location>
</feature>
<dbReference type="Gene3D" id="3.30.1330.20">
    <property type="entry name" value="Tubulin/FtsZ, C-terminal domain"/>
    <property type="match status" value="1"/>
</dbReference>
<evidence type="ECO:0000256" key="7">
    <source>
        <dbReference type="RuleBase" id="RU000631"/>
    </source>
</evidence>
<dbReference type="InterPro" id="IPR020805">
    <property type="entry name" value="Cell_div_FtsZ_CS"/>
</dbReference>
<dbReference type="GO" id="GO:0005737">
    <property type="term" value="C:cytoplasm"/>
    <property type="evidence" value="ECO:0007669"/>
    <property type="project" value="UniProtKB-SubCell"/>
</dbReference>
<reference evidence="11" key="1">
    <citation type="submission" date="2020-10" db="EMBL/GenBank/DDBJ databases">
        <authorList>
            <person name="Gilroy R."/>
        </authorList>
    </citation>
    <scope>NUCLEOTIDE SEQUENCE</scope>
    <source>
        <strain evidence="11">ChiBcec7-5410</strain>
    </source>
</reference>
<dbReference type="PANTHER" id="PTHR30314">
    <property type="entry name" value="CELL DIVISION PROTEIN FTSZ-RELATED"/>
    <property type="match status" value="1"/>
</dbReference>
<feature type="binding site" evidence="5">
    <location>
        <begin position="24"/>
        <end position="28"/>
    </location>
    <ligand>
        <name>GTP</name>
        <dbReference type="ChEBI" id="CHEBI:37565"/>
    </ligand>
</feature>
<comment type="subunit">
    <text evidence="5">Homodimer. Polymerizes to form a dynamic ring structure in a strictly GTP-dependent manner. Interacts directly with several other division proteins.</text>
</comment>
<feature type="binding site" evidence="5">
    <location>
        <begin position="111"/>
        <end position="113"/>
    </location>
    <ligand>
        <name>GTP</name>
        <dbReference type="ChEBI" id="CHEBI:37565"/>
    </ligand>
</feature>
<evidence type="ECO:0000259" key="9">
    <source>
        <dbReference type="SMART" id="SM00864"/>
    </source>
</evidence>
<dbReference type="InterPro" id="IPR037103">
    <property type="entry name" value="Tubulin/FtsZ-like_C"/>
</dbReference>
<dbReference type="PROSITE" id="PS01134">
    <property type="entry name" value="FTSZ_1"/>
    <property type="match status" value="1"/>
</dbReference>
<dbReference type="InterPro" id="IPR003008">
    <property type="entry name" value="Tubulin_FtsZ_GTPase"/>
</dbReference>
<dbReference type="InterPro" id="IPR018316">
    <property type="entry name" value="Tubulin/FtsZ_2-layer-sand-dom"/>
</dbReference>
<evidence type="ECO:0000313" key="11">
    <source>
        <dbReference type="EMBL" id="HIT93981.1"/>
    </source>
</evidence>
<dbReference type="EMBL" id="DVLW01000058">
    <property type="protein sequence ID" value="HIT93981.1"/>
    <property type="molecule type" value="Genomic_DNA"/>
</dbReference>
<dbReference type="GO" id="GO:0005525">
    <property type="term" value="F:GTP binding"/>
    <property type="evidence" value="ECO:0007669"/>
    <property type="project" value="UniProtKB-UniRule"/>
</dbReference>
<dbReference type="GO" id="GO:0043093">
    <property type="term" value="P:FtsZ-dependent cytokinesis"/>
    <property type="evidence" value="ECO:0007669"/>
    <property type="project" value="UniProtKB-UniRule"/>
</dbReference>
<comment type="caution">
    <text evidence="11">The sequence shown here is derived from an EMBL/GenBank/DDBJ whole genome shotgun (WGS) entry which is preliminary data.</text>
</comment>
<gene>
    <name evidence="5 11" type="primary">ftsZ</name>
    <name evidence="11" type="ORF">IAC43_02225</name>
</gene>
<evidence type="ECO:0000256" key="1">
    <source>
        <dbReference type="ARBA" id="ARBA00009690"/>
    </source>
</evidence>
<keyword evidence="5 7" id="KW-0132">Cell division</keyword>
<dbReference type="SUPFAM" id="SSF55307">
    <property type="entry name" value="Tubulin C-terminal domain-like"/>
    <property type="match status" value="1"/>
</dbReference>
<dbReference type="Pfam" id="PF12327">
    <property type="entry name" value="FtsZ_C"/>
    <property type="match status" value="1"/>
</dbReference>
<dbReference type="PRINTS" id="PR00423">
    <property type="entry name" value="CELLDVISFTSZ"/>
</dbReference>
<dbReference type="SMART" id="SM00864">
    <property type="entry name" value="Tubulin"/>
    <property type="match status" value="1"/>
</dbReference>
<dbReference type="HAMAP" id="MF_00909">
    <property type="entry name" value="FtsZ"/>
    <property type="match status" value="1"/>
</dbReference>
<dbReference type="InterPro" id="IPR024757">
    <property type="entry name" value="FtsZ_C"/>
</dbReference>
<name>A0A9D1H5M9_9FIRM</name>
<dbReference type="PROSITE" id="PS01135">
    <property type="entry name" value="FTSZ_2"/>
    <property type="match status" value="1"/>
</dbReference>
<feature type="binding site" evidence="5">
    <location>
        <position position="142"/>
    </location>
    <ligand>
        <name>GTP</name>
        <dbReference type="ChEBI" id="CHEBI:37565"/>
    </ligand>
</feature>
<dbReference type="InterPro" id="IPR045061">
    <property type="entry name" value="FtsZ/CetZ"/>
</dbReference>
<comment type="similarity">
    <text evidence="1 5 7">Belongs to the FtsZ family.</text>
</comment>
<evidence type="ECO:0000256" key="5">
    <source>
        <dbReference type="HAMAP-Rule" id="MF_00909"/>
    </source>
</evidence>
<comment type="subcellular location">
    <subcellularLocation>
        <location evidence="5">Cytoplasm</location>
    </subcellularLocation>
    <text evidence="5">Assembles at midcell at the inner surface of the cytoplasmic membrane.</text>
</comment>
<organism evidence="11 12">
    <name type="scientific">Candidatus Faecivivens stercoripullorum</name>
    <dbReference type="NCBI Taxonomy" id="2840805"/>
    <lineage>
        <taxon>Bacteria</taxon>
        <taxon>Bacillati</taxon>
        <taxon>Bacillota</taxon>
        <taxon>Clostridia</taxon>
        <taxon>Eubacteriales</taxon>
        <taxon>Oscillospiraceae</taxon>
        <taxon>Oscillospiraceae incertae sedis</taxon>
        <taxon>Candidatus Faecivivens</taxon>
    </lineage>
</organism>
<evidence type="ECO:0000256" key="3">
    <source>
        <dbReference type="ARBA" id="ARBA00023134"/>
    </source>
</evidence>
<evidence type="ECO:0000256" key="2">
    <source>
        <dbReference type="ARBA" id="ARBA00022741"/>
    </source>
</evidence>
<dbReference type="NCBIfam" id="TIGR00065">
    <property type="entry name" value="ftsZ"/>
    <property type="match status" value="1"/>
</dbReference>
<protein>
    <recommendedName>
        <fullName evidence="5 6">Cell division protein FtsZ</fullName>
    </recommendedName>
</protein>
<dbReference type="GO" id="GO:0032153">
    <property type="term" value="C:cell division site"/>
    <property type="evidence" value="ECO:0007669"/>
    <property type="project" value="UniProtKB-UniRule"/>
</dbReference>
<dbReference type="GO" id="GO:0003924">
    <property type="term" value="F:GTPase activity"/>
    <property type="evidence" value="ECO:0007669"/>
    <property type="project" value="UniProtKB-UniRule"/>
</dbReference>
<evidence type="ECO:0000256" key="6">
    <source>
        <dbReference type="NCBIfam" id="TIGR00065"/>
    </source>
</evidence>
<reference evidence="11" key="2">
    <citation type="journal article" date="2021" name="PeerJ">
        <title>Extensive microbial diversity within the chicken gut microbiome revealed by metagenomics and culture.</title>
        <authorList>
            <person name="Gilroy R."/>
            <person name="Ravi A."/>
            <person name="Getino M."/>
            <person name="Pursley I."/>
            <person name="Horton D.L."/>
            <person name="Alikhan N.F."/>
            <person name="Baker D."/>
            <person name="Gharbi K."/>
            <person name="Hall N."/>
            <person name="Watson M."/>
            <person name="Adriaenssens E.M."/>
            <person name="Foster-Nyarko E."/>
            <person name="Jarju S."/>
            <person name="Secka A."/>
            <person name="Antonio M."/>
            <person name="Oren A."/>
            <person name="Chaudhuri R.R."/>
            <person name="La Ragione R."/>
            <person name="Hildebrand F."/>
            <person name="Pallen M.J."/>
        </authorList>
    </citation>
    <scope>NUCLEOTIDE SEQUENCE</scope>
    <source>
        <strain evidence="11">ChiBcec7-5410</strain>
    </source>
</reference>
<dbReference type="Pfam" id="PF00091">
    <property type="entry name" value="Tubulin"/>
    <property type="match status" value="1"/>
</dbReference>
<keyword evidence="5 7" id="KW-0131">Cell cycle</keyword>